<evidence type="ECO:0000256" key="1">
    <source>
        <dbReference type="ARBA" id="ARBA00010634"/>
    </source>
</evidence>
<reference evidence="4" key="1">
    <citation type="submission" date="2016-11" db="EMBL/GenBank/DDBJ databases">
        <authorList>
            <person name="Varghese N."/>
            <person name="Submissions S."/>
        </authorList>
    </citation>
    <scope>NUCLEOTIDE SEQUENCE [LARGE SCALE GENOMIC DNA]</scope>
    <source>
        <strain evidence="4">DSM 9756</strain>
    </source>
</reference>
<dbReference type="OrthoDB" id="9785326at2"/>
<dbReference type="Pfam" id="PF04333">
    <property type="entry name" value="MlaA"/>
    <property type="match status" value="1"/>
</dbReference>
<name>A0A1M4X4Y7_9BACT</name>
<dbReference type="AlphaFoldDB" id="A0A1M4X4Y7"/>
<evidence type="ECO:0000313" key="3">
    <source>
        <dbReference type="EMBL" id="SHE88536.1"/>
    </source>
</evidence>
<comment type="similarity">
    <text evidence="1">Belongs to the MlaA family.</text>
</comment>
<dbReference type="PANTHER" id="PTHR30035">
    <property type="entry name" value="LIPOPROTEIN VACJ-RELATED"/>
    <property type="match status" value="1"/>
</dbReference>
<dbReference type="PRINTS" id="PR01805">
    <property type="entry name" value="VACJLIPOPROT"/>
</dbReference>
<dbReference type="GO" id="GO:0016020">
    <property type="term" value="C:membrane"/>
    <property type="evidence" value="ECO:0007669"/>
    <property type="project" value="InterPro"/>
</dbReference>
<dbReference type="STRING" id="1121391.SAMN02745206_00980"/>
<proteinExistence type="inferred from homology"/>
<keyword evidence="4" id="KW-1185">Reference proteome</keyword>
<protein>
    <submittedName>
        <fullName evidence="3">Phospholipid-binding lipoprotein MlaA</fullName>
    </submittedName>
</protein>
<keyword evidence="3" id="KW-0449">Lipoprotein</keyword>
<organism evidence="3 4">
    <name type="scientific">Desulfacinum infernum DSM 9756</name>
    <dbReference type="NCBI Taxonomy" id="1121391"/>
    <lineage>
        <taxon>Bacteria</taxon>
        <taxon>Pseudomonadati</taxon>
        <taxon>Thermodesulfobacteriota</taxon>
        <taxon>Syntrophobacteria</taxon>
        <taxon>Syntrophobacterales</taxon>
        <taxon>Syntrophobacteraceae</taxon>
        <taxon>Desulfacinum</taxon>
    </lineage>
</organism>
<dbReference type="RefSeq" id="WP_073037520.1">
    <property type="nucleotide sequence ID" value="NZ_FQVB01000008.1"/>
</dbReference>
<sequence>MHKDRRGGKVKGTAIWLAVAVLLVLGGSFSAPCGGTAAAWAAGDEFQDPFAEETVTVADPLEPMNRFFFQVNDKLYFWLLKPTAKVYGTFLPPGVRIAIRNAYDNILAPVRIVNNLLQGKLNRCGVEIARFALNSTLGAGGLFDPAEQEFGLKAHEEDFGQTLAVYGMGNGLYINWPLFGPSTLRDTLGFGADTFLDPTSYLYPPAGLYAGVKAVKVINKTSLRLGEYEDFKASALDPYIALRDAYVSYRHKQVKE</sequence>
<dbReference type="GO" id="GO:0120010">
    <property type="term" value="P:intermembrane phospholipid transfer"/>
    <property type="evidence" value="ECO:0007669"/>
    <property type="project" value="TreeGrafter"/>
</dbReference>
<accession>A0A1M4X4Y7</accession>
<dbReference type="PANTHER" id="PTHR30035:SF3">
    <property type="entry name" value="INTERMEMBRANE PHOSPHOLIPID TRANSPORT SYSTEM LIPOPROTEIN MLAA"/>
    <property type="match status" value="1"/>
</dbReference>
<dbReference type="Proteomes" id="UP000184076">
    <property type="component" value="Unassembled WGS sequence"/>
</dbReference>
<dbReference type="EMBL" id="FQVB01000008">
    <property type="protein sequence ID" value="SHE88536.1"/>
    <property type="molecule type" value="Genomic_DNA"/>
</dbReference>
<keyword evidence="2" id="KW-0732">Signal</keyword>
<dbReference type="InterPro" id="IPR007428">
    <property type="entry name" value="MlaA"/>
</dbReference>
<gene>
    <name evidence="3" type="ORF">SAMN02745206_00980</name>
</gene>
<evidence type="ECO:0000256" key="2">
    <source>
        <dbReference type="ARBA" id="ARBA00022729"/>
    </source>
</evidence>
<evidence type="ECO:0000313" key="4">
    <source>
        <dbReference type="Proteomes" id="UP000184076"/>
    </source>
</evidence>